<dbReference type="CDD" id="cd06578">
    <property type="entry name" value="HemD"/>
    <property type="match status" value="1"/>
</dbReference>
<evidence type="ECO:0000259" key="10">
    <source>
        <dbReference type="Pfam" id="PF02602"/>
    </source>
</evidence>
<gene>
    <name evidence="11" type="ORF">OO7_00745</name>
</gene>
<comment type="catalytic activity">
    <reaction evidence="8 9">
        <text>hydroxymethylbilane = uroporphyrinogen III + H2O</text>
        <dbReference type="Rhea" id="RHEA:18965"/>
        <dbReference type="ChEBI" id="CHEBI:15377"/>
        <dbReference type="ChEBI" id="CHEBI:57308"/>
        <dbReference type="ChEBI" id="CHEBI:57845"/>
        <dbReference type="EC" id="4.2.1.75"/>
    </reaction>
</comment>
<dbReference type="GO" id="GO:0006782">
    <property type="term" value="P:protoporphyrinogen IX biosynthetic process"/>
    <property type="evidence" value="ECO:0007669"/>
    <property type="project" value="UniProtKB-UniRule"/>
</dbReference>
<dbReference type="PATRIC" id="fig|1141660.3.peg.148"/>
<evidence type="ECO:0000256" key="8">
    <source>
        <dbReference type="ARBA" id="ARBA00048617"/>
    </source>
</evidence>
<dbReference type="AlphaFoldDB" id="K8WM38"/>
<keyword evidence="12" id="KW-1185">Reference proteome</keyword>
<dbReference type="GO" id="GO:0006780">
    <property type="term" value="P:uroporphyrinogen III biosynthetic process"/>
    <property type="evidence" value="ECO:0007669"/>
    <property type="project" value="UniProtKB-UniRule"/>
</dbReference>
<dbReference type="RefSeq" id="WP_008914053.1">
    <property type="nucleotide sequence ID" value="NZ_CM001773.1"/>
</dbReference>
<sequence>MKVLVTRPEPAGIELASMLNTRGHEAYALPLISIEPSAELTLLSSKLNQLDKHDLVFLLSKNAVWYANLVLQQTGRNWSDKLFYYGIGRSTGRYFQEMTGLPIRWPECGETSEALLSLPELQFLEGKQALLLRGNGGRELLASTLRSRGAQVEYCECYSRHPVFYDKTEFNQQWMNINITDIVVTSGQILTQLNSLIAENTKEWWFSRRLMVVSKRIADQARQYGWQRVCVANSADNNALLEALLSTDMGC</sequence>
<keyword evidence="4 9" id="KW-0456">Lyase</keyword>
<accession>K8WM38</accession>
<evidence type="ECO:0000256" key="3">
    <source>
        <dbReference type="ARBA" id="ARBA00013109"/>
    </source>
</evidence>
<dbReference type="InterPro" id="IPR036108">
    <property type="entry name" value="4pyrrol_syn_uPrphyn_synt_sf"/>
</dbReference>
<dbReference type="PANTHER" id="PTHR38042:SF1">
    <property type="entry name" value="UROPORPHYRINOGEN-III SYNTHASE, CHLOROPLASTIC"/>
    <property type="match status" value="1"/>
</dbReference>
<evidence type="ECO:0000313" key="12">
    <source>
        <dbReference type="Proteomes" id="UP000010290"/>
    </source>
</evidence>
<evidence type="ECO:0000256" key="5">
    <source>
        <dbReference type="ARBA" id="ARBA00023244"/>
    </source>
</evidence>
<proteinExistence type="inferred from homology"/>
<evidence type="ECO:0000256" key="1">
    <source>
        <dbReference type="ARBA" id="ARBA00004772"/>
    </source>
</evidence>
<evidence type="ECO:0000256" key="4">
    <source>
        <dbReference type="ARBA" id="ARBA00023239"/>
    </source>
</evidence>
<dbReference type="Proteomes" id="UP000010290">
    <property type="component" value="Chromosome"/>
</dbReference>
<dbReference type="EMBL" id="AKKN01000001">
    <property type="protein sequence ID" value="EKT61624.1"/>
    <property type="molecule type" value="Genomic_DNA"/>
</dbReference>
<dbReference type="OrthoDB" id="9787650at2"/>
<dbReference type="InterPro" id="IPR039793">
    <property type="entry name" value="UROS/Hem4"/>
</dbReference>
<dbReference type="PANTHER" id="PTHR38042">
    <property type="entry name" value="UROPORPHYRINOGEN-III SYNTHASE, CHLOROPLASTIC"/>
    <property type="match status" value="1"/>
</dbReference>
<organism evidence="11 12">
    <name type="scientific">Providencia sneebia DSM 19967</name>
    <dbReference type="NCBI Taxonomy" id="1141660"/>
    <lineage>
        <taxon>Bacteria</taxon>
        <taxon>Pseudomonadati</taxon>
        <taxon>Pseudomonadota</taxon>
        <taxon>Gammaproteobacteria</taxon>
        <taxon>Enterobacterales</taxon>
        <taxon>Morganellaceae</taxon>
        <taxon>Providencia</taxon>
    </lineage>
</organism>
<dbReference type="EC" id="4.2.1.75" evidence="3 9"/>
<evidence type="ECO:0000256" key="9">
    <source>
        <dbReference type="RuleBase" id="RU366031"/>
    </source>
</evidence>
<dbReference type="InterPro" id="IPR003754">
    <property type="entry name" value="4pyrrol_synth_uPrphyn_synth"/>
</dbReference>
<dbReference type="Pfam" id="PF02602">
    <property type="entry name" value="HEM4"/>
    <property type="match status" value="1"/>
</dbReference>
<keyword evidence="5 9" id="KW-0627">Porphyrin biosynthesis</keyword>
<protein>
    <recommendedName>
        <fullName evidence="7 9">Uroporphyrinogen-III synthase</fullName>
        <ecNumber evidence="3 9">4.2.1.75</ecNumber>
    </recommendedName>
</protein>
<evidence type="ECO:0000256" key="7">
    <source>
        <dbReference type="ARBA" id="ARBA00040167"/>
    </source>
</evidence>
<dbReference type="UniPathway" id="UPA00251">
    <property type="reaction ID" value="UER00320"/>
</dbReference>
<feature type="domain" description="Tetrapyrrole biosynthesis uroporphyrinogen III synthase" evidence="10">
    <location>
        <begin position="14"/>
        <end position="242"/>
    </location>
</feature>
<name>K8WM38_9GAMM</name>
<comment type="function">
    <text evidence="6 9">Catalyzes cyclization of the linear tetrapyrrole, hydroxymethylbilane, to the macrocyclic uroporphyrinogen III.</text>
</comment>
<dbReference type="GO" id="GO:0004852">
    <property type="term" value="F:uroporphyrinogen-III synthase activity"/>
    <property type="evidence" value="ECO:0007669"/>
    <property type="project" value="UniProtKB-UniRule"/>
</dbReference>
<evidence type="ECO:0000256" key="6">
    <source>
        <dbReference type="ARBA" id="ARBA00037589"/>
    </source>
</evidence>
<reference evidence="11 12" key="1">
    <citation type="journal article" date="2012" name="BMC Genomics">
        <title>Comparative genomics of bacteria in the genus Providencia isolated from wild Drosophila melanogaster.</title>
        <authorList>
            <person name="Galac M.R."/>
            <person name="Lazzaro B.P."/>
        </authorList>
    </citation>
    <scope>NUCLEOTIDE SEQUENCE [LARGE SCALE GENOMIC DNA]</scope>
    <source>
        <strain evidence="11 12">DSM 19967</strain>
    </source>
</reference>
<evidence type="ECO:0000313" key="11">
    <source>
        <dbReference type="EMBL" id="EKT61624.1"/>
    </source>
</evidence>
<comment type="similarity">
    <text evidence="2 9">Belongs to the uroporphyrinogen-III synthase family.</text>
</comment>
<dbReference type="Gene3D" id="3.40.50.10090">
    <property type="match status" value="2"/>
</dbReference>
<comment type="pathway">
    <text evidence="1 9">Porphyrin-containing compound metabolism; protoporphyrin-IX biosynthesis; coproporphyrinogen-III from 5-aminolevulinate: step 3/4.</text>
</comment>
<comment type="caution">
    <text evidence="11">The sequence shown here is derived from an EMBL/GenBank/DDBJ whole genome shotgun (WGS) entry which is preliminary data.</text>
</comment>
<dbReference type="SUPFAM" id="SSF69618">
    <property type="entry name" value="HemD-like"/>
    <property type="match status" value="1"/>
</dbReference>
<evidence type="ECO:0000256" key="2">
    <source>
        <dbReference type="ARBA" id="ARBA00008133"/>
    </source>
</evidence>
<dbReference type="HOGENOM" id="CLU_011276_9_4_6"/>